<reference evidence="2 3" key="1">
    <citation type="submission" date="2023-07" db="EMBL/GenBank/DDBJ databases">
        <title>Sequencing the genomes of 1000 actinobacteria strains.</title>
        <authorList>
            <person name="Klenk H.-P."/>
        </authorList>
    </citation>
    <scope>NUCLEOTIDE SEQUENCE [LARGE SCALE GENOMIC DNA]</scope>
    <source>
        <strain evidence="2 3">DSM 44709</strain>
    </source>
</reference>
<evidence type="ECO:0000313" key="2">
    <source>
        <dbReference type="EMBL" id="MDQ0364942.1"/>
    </source>
</evidence>
<evidence type="ECO:0000313" key="3">
    <source>
        <dbReference type="Proteomes" id="UP001240236"/>
    </source>
</evidence>
<keyword evidence="1" id="KW-0472">Membrane</keyword>
<feature type="transmembrane region" description="Helical" evidence="1">
    <location>
        <begin position="497"/>
        <end position="515"/>
    </location>
</feature>
<keyword evidence="1" id="KW-0812">Transmembrane</keyword>
<dbReference type="AlphaFoldDB" id="A0AAE3VX70"/>
<dbReference type="Proteomes" id="UP001240236">
    <property type="component" value="Unassembled WGS sequence"/>
</dbReference>
<organism evidence="2 3">
    <name type="scientific">Catenuloplanes indicus</name>
    <dbReference type="NCBI Taxonomy" id="137267"/>
    <lineage>
        <taxon>Bacteria</taxon>
        <taxon>Bacillati</taxon>
        <taxon>Actinomycetota</taxon>
        <taxon>Actinomycetes</taxon>
        <taxon>Micromonosporales</taxon>
        <taxon>Micromonosporaceae</taxon>
        <taxon>Catenuloplanes</taxon>
    </lineage>
</organism>
<keyword evidence="1" id="KW-1133">Transmembrane helix</keyword>
<keyword evidence="3" id="KW-1185">Reference proteome</keyword>
<gene>
    <name evidence="2" type="ORF">J2S42_001611</name>
</gene>
<sequence>MSSNFSEAAILRRIDHVGAKVEQVDQGLIAVSAQVGQVGQRADETQTELRRLAADFQRFVLDAQRTANVQRAETRVGVVEAQIEHQFGHHNVVRRTATGMLQGFDVGLVSEETVRAVSEQLMVQNPRYWLAPVLVALGAWAADEPELCERAVQEGFRRSPGRTSLFMALVLRRQGRREASVRWLRHYLAAQDPTALGRDFAMILECVSQGAFGPAGVDLVRERLDAWRARLLDDDARQDAQVTRWRAELDRYIAGSSGQRFPFLAGVSPQWPQMDRALSCAAANGALIDTYRALAAETPTPAAQLEDQVDDILDRLVREYDEEELPLRREHAQARAIIRHNGDINAAQRDLATDLTALERTLDYLTIQSESALNPAAIGVSRSTQRMAVSSCHEWFARAHGMFSRDYRAALPTDVHAVFQGNHNAAGVVFQLPRWTGSFTRPVPDLERDLAAHWDRAAAPFIASLGWDWRRQGVGPLIGIVAAALVVMFCLGQGSPLLGVLAGAMIGGGGALFLWSRQRAGAKRQQEAREVLERGKYDSIRQLRAAGAELVDWNTAFRAADGREPEVRAMIADLATIGSPASPYERRVAENGATR</sequence>
<proteinExistence type="predicted"/>
<protein>
    <submittedName>
        <fullName evidence="2">Uncharacterized protein</fullName>
    </submittedName>
</protein>
<dbReference type="RefSeq" id="WP_307236885.1">
    <property type="nucleotide sequence ID" value="NZ_JAUSUZ010000001.1"/>
</dbReference>
<name>A0AAE3VX70_9ACTN</name>
<dbReference type="EMBL" id="JAUSUZ010000001">
    <property type="protein sequence ID" value="MDQ0364942.1"/>
    <property type="molecule type" value="Genomic_DNA"/>
</dbReference>
<evidence type="ECO:0000256" key="1">
    <source>
        <dbReference type="SAM" id="Phobius"/>
    </source>
</evidence>
<accession>A0AAE3VX70</accession>
<comment type="caution">
    <text evidence="2">The sequence shown here is derived from an EMBL/GenBank/DDBJ whole genome shotgun (WGS) entry which is preliminary data.</text>
</comment>